<dbReference type="InterPro" id="IPR020547">
    <property type="entry name" value="ATP_synth_F1_esu_C"/>
</dbReference>
<dbReference type="RefSeq" id="WP_216000582.1">
    <property type="nucleotide sequence ID" value="NZ_JAUFQI010000001.1"/>
</dbReference>
<reference evidence="13" key="1">
    <citation type="journal article" date="2019" name="Int. J. Syst. Evol. Microbiol.">
        <title>The Global Catalogue of Microorganisms (GCM) 10K type strain sequencing project: providing services to taxonomists for standard genome sequencing and annotation.</title>
        <authorList>
            <consortium name="The Broad Institute Genomics Platform"/>
            <consortium name="The Broad Institute Genome Sequencing Center for Infectious Disease"/>
            <person name="Wu L."/>
            <person name="Ma J."/>
        </authorList>
    </citation>
    <scope>NUCLEOTIDE SEQUENCE [LARGE SCALE GENOMIC DNA]</scope>
    <source>
        <strain evidence="13">CECT 8288</strain>
    </source>
</reference>
<accession>A0ABV7WRE3</accession>
<evidence type="ECO:0000313" key="13">
    <source>
        <dbReference type="Proteomes" id="UP001595710"/>
    </source>
</evidence>
<dbReference type="PANTHER" id="PTHR13822">
    <property type="entry name" value="ATP SYNTHASE DELTA/EPSILON CHAIN"/>
    <property type="match status" value="1"/>
</dbReference>
<dbReference type="CDD" id="cd12152">
    <property type="entry name" value="F1-ATPase_delta"/>
    <property type="match status" value="1"/>
</dbReference>
<comment type="function">
    <text evidence="1 8">Produces ATP from ADP in the presence of a proton gradient across the membrane.</text>
</comment>
<keyword evidence="8 9" id="KW-0406">Ion transport</keyword>
<sequence>MAMTVRCDIVSAEEKVFDGLVELLVCEGEAGELGIKPGHAPLLTRLVPGPVRVIKQHGKEEVIYVDGGYLEVQPNQITVLADTAVRADDLDEAKAEQAKQAAAQTLADSMASKEFAEVASQLARAVGQLRTIKQARKALR</sequence>
<evidence type="ECO:0000256" key="8">
    <source>
        <dbReference type="HAMAP-Rule" id="MF_00530"/>
    </source>
</evidence>
<evidence type="ECO:0000256" key="5">
    <source>
        <dbReference type="ARBA" id="ARBA00023310"/>
    </source>
</evidence>
<gene>
    <name evidence="8" type="primary">atpC</name>
    <name evidence="12" type="ORF">ACFOND_08920</name>
</gene>
<comment type="caution">
    <text evidence="12">The sequence shown here is derived from an EMBL/GenBank/DDBJ whole genome shotgun (WGS) entry which is preliminary data.</text>
</comment>
<evidence type="ECO:0000256" key="9">
    <source>
        <dbReference type="RuleBase" id="RU003656"/>
    </source>
</evidence>
<dbReference type="Pfam" id="PF02823">
    <property type="entry name" value="ATP-synt_DE_N"/>
    <property type="match status" value="1"/>
</dbReference>
<comment type="similarity">
    <text evidence="8 9">Belongs to the ATPase epsilon chain family.</text>
</comment>
<name>A0ABV7WRE3_9GAMM</name>
<evidence type="ECO:0000256" key="3">
    <source>
        <dbReference type="ARBA" id="ARBA00014480"/>
    </source>
</evidence>
<keyword evidence="13" id="KW-1185">Reference proteome</keyword>
<feature type="domain" description="ATP synthase epsilon subunit C-terminal" evidence="10">
    <location>
        <begin position="88"/>
        <end position="133"/>
    </location>
</feature>
<proteinExistence type="inferred from homology"/>
<dbReference type="NCBIfam" id="NF001847">
    <property type="entry name" value="PRK00571.1-4"/>
    <property type="match status" value="1"/>
</dbReference>
<comment type="subcellular location">
    <subcellularLocation>
        <location evidence="8">Cell membrane</location>
        <topology evidence="8">Peripheral membrane protein</topology>
    </subcellularLocation>
    <subcellularLocation>
        <location evidence="2">Endomembrane system</location>
        <topology evidence="2">Peripheral membrane protein</topology>
    </subcellularLocation>
</comment>
<keyword evidence="8" id="KW-1003">Cell membrane</keyword>
<keyword evidence="8" id="KW-0472">Membrane</keyword>
<evidence type="ECO:0000259" key="11">
    <source>
        <dbReference type="Pfam" id="PF02823"/>
    </source>
</evidence>
<evidence type="ECO:0000256" key="7">
    <source>
        <dbReference type="ARBA" id="ARBA00031795"/>
    </source>
</evidence>
<evidence type="ECO:0000313" key="12">
    <source>
        <dbReference type="EMBL" id="MFC3701757.1"/>
    </source>
</evidence>
<dbReference type="InterPro" id="IPR001469">
    <property type="entry name" value="ATP_synth_F1_dsu/esu"/>
</dbReference>
<evidence type="ECO:0000256" key="6">
    <source>
        <dbReference type="ARBA" id="ARBA00030215"/>
    </source>
</evidence>
<keyword evidence="4 8" id="KW-0139">CF(1)</keyword>
<keyword evidence="8" id="KW-0375">Hydrogen ion transport</keyword>
<keyword evidence="8 9" id="KW-0813">Transport</keyword>
<evidence type="ECO:0000256" key="2">
    <source>
        <dbReference type="ARBA" id="ARBA00004184"/>
    </source>
</evidence>
<evidence type="ECO:0000256" key="1">
    <source>
        <dbReference type="ARBA" id="ARBA00003543"/>
    </source>
</evidence>
<dbReference type="EMBL" id="JBHRYN010000011">
    <property type="protein sequence ID" value="MFC3701757.1"/>
    <property type="molecule type" value="Genomic_DNA"/>
</dbReference>
<evidence type="ECO:0000256" key="4">
    <source>
        <dbReference type="ARBA" id="ARBA00023196"/>
    </source>
</evidence>
<dbReference type="NCBIfam" id="TIGR01216">
    <property type="entry name" value="ATP_synt_epsi"/>
    <property type="match status" value="1"/>
</dbReference>
<organism evidence="12 13">
    <name type="scientific">Reinekea marina</name>
    <dbReference type="NCBI Taxonomy" id="1310421"/>
    <lineage>
        <taxon>Bacteria</taxon>
        <taxon>Pseudomonadati</taxon>
        <taxon>Pseudomonadota</taxon>
        <taxon>Gammaproteobacteria</taxon>
        <taxon>Oceanospirillales</taxon>
        <taxon>Saccharospirillaceae</taxon>
        <taxon>Reinekea</taxon>
    </lineage>
</organism>
<protein>
    <recommendedName>
        <fullName evidence="3 8">ATP synthase epsilon chain</fullName>
    </recommendedName>
    <alternativeName>
        <fullName evidence="7 8">ATP synthase F1 sector epsilon subunit</fullName>
    </alternativeName>
    <alternativeName>
        <fullName evidence="6 8">F-ATPase epsilon subunit</fullName>
    </alternativeName>
</protein>
<dbReference type="Proteomes" id="UP001595710">
    <property type="component" value="Unassembled WGS sequence"/>
</dbReference>
<dbReference type="InterPro" id="IPR020546">
    <property type="entry name" value="ATP_synth_F1_dsu/esu_N"/>
</dbReference>
<dbReference type="HAMAP" id="MF_00530">
    <property type="entry name" value="ATP_synth_epsil_bac"/>
    <property type="match status" value="1"/>
</dbReference>
<keyword evidence="5 8" id="KW-0066">ATP synthesis</keyword>
<evidence type="ECO:0000259" key="10">
    <source>
        <dbReference type="Pfam" id="PF00401"/>
    </source>
</evidence>
<comment type="subunit">
    <text evidence="8 9">F-type ATPases have 2 components, CF(1) - the catalytic core - and CF(0) - the membrane proton channel. CF(1) has five subunits: alpha(3), beta(3), gamma(1), delta(1), epsilon(1). CF(0) has three main subunits: a, b and c.</text>
</comment>
<feature type="domain" description="ATP synthase F1 complex delta/epsilon subunit N-terminal" evidence="11">
    <location>
        <begin position="6"/>
        <end position="84"/>
    </location>
</feature>
<dbReference type="PANTHER" id="PTHR13822:SF10">
    <property type="entry name" value="ATP SYNTHASE EPSILON CHAIN, CHLOROPLASTIC"/>
    <property type="match status" value="1"/>
</dbReference>
<dbReference type="Pfam" id="PF00401">
    <property type="entry name" value="ATP-synt_DE"/>
    <property type="match status" value="1"/>
</dbReference>